<accession>A0AAE1EFP5</accession>
<dbReference type="AlphaFoldDB" id="A0AAE1EFP5"/>
<gene>
    <name evidence="2" type="ORF">Pcinc_042658</name>
</gene>
<feature type="compositionally biased region" description="Basic and acidic residues" evidence="1">
    <location>
        <begin position="31"/>
        <end position="49"/>
    </location>
</feature>
<feature type="region of interest" description="Disordered" evidence="1">
    <location>
        <begin position="120"/>
        <end position="159"/>
    </location>
</feature>
<evidence type="ECO:0000313" key="3">
    <source>
        <dbReference type="Proteomes" id="UP001286313"/>
    </source>
</evidence>
<sequence length="159" mass="17677">MQGARNVKGEGTGTEVERTIREGVGTGKGVAAERKQQQGWGREAETEAGIKTERRQRRCVCTAGNEKCGDTVRDFSLDPASSTLPASQNTVIRHSERKAGTAIIRTVRQISKVINVTYLDKQSQEPRTPTHTRNRKNQTDGNASRHDKKRALIERHRAT</sequence>
<comment type="caution">
    <text evidence="2">The sequence shown here is derived from an EMBL/GenBank/DDBJ whole genome shotgun (WGS) entry which is preliminary data.</text>
</comment>
<dbReference type="EMBL" id="JAWQEG010008269">
    <property type="protein sequence ID" value="KAK3850649.1"/>
    <property type="molecule type" value="Genomic_DNA"/>
</dbReference>
<proteinExistence type="predicted"/>
<protein>
    <submittedName>
        <fullName evidence="2">Uncharacterized protein</fullName>
    </submittedName>
</protein>
<organism evidence="2 3">
    <name type="scientific">Petrolisthes cinctipes</name>
    <name type="common">Flat porcelain crab</name>
    <dbReference type="NCBI Taxonomy" id="88211"/>
    <lineage>
        <taxon>Eukaryota</taxon>
        <taxon>Metazoa</taxon>
        <taxon>Ecdysozoa</taxon>
        <taxon>Arthropoda</taxon>
        <taxon>Crustacea</taxon>
        <taxon>Multicrustacea</taxon>
        <taxon>Malacostraca</taxon>
        <taxon>Eumalacostraca</taxon>
        <taxon>Eucarida</taxon>
        <taxon>Decapoda</taxon>
        <taxon>Pleocyemata</taxon>
        <taxon>Anomura</taxon>
        <taxon>Galatheoidea</taxon>
        <taxon>Porcellanidae</taxon>
        <taxon>Petrolisthes</taxon>
    </lineage>
</organism>
<feature type="region of interest" description="Disordered" evidence="1">
    <location>
        <begin position="1"/>
        <end position="49"/>
    </location>
</feature>
<feature type="compositionally biased region" description="Basic and acidic residues" evidence="1">
    <location>
        <begin position="150"/>
        <end position="159"/>
    </location>
</feature>
<reference evidence="2" key="1">
    <citation type="submission" date="2023-10" db="EMBL/GenBank/DDBJ databases">
        <title>Genome assemblies of two species of porcelain crab, Petrolisthes cinctipes and Petrolisthes manimaculis (Anomura: Porcellanidae).</title>
        <authorList>
            <person name="Angst P."/>
        </authorList>
    </citation>
    <scope>NUCLEOTIDE SEQUENCE</scope>
    <source>
        <strain evidence="2">PB745_01</strain>
        <tissue evidence="2">Gill</tissue>
    </source>
</reference>
<evidence type="ECO:0000313" key="2">
    <source>
        <dbReference type="EMBL" id="KAK3850649.1"/>
    </source>
</evidence>
<evidence type="ECO:0000256" key="1">
    <source>
        <dbReference type="SAM" id="MobiDB-lite"/>
    </source>
</evidence>
<keyword evidence="3" id="KW-1185">Reference proteome</keyword>
<name>A0AAE1EFP5_PETCI</name>
<dbReference type="Proteomes" id="UP001286313">
    <property type="component" value="Unassembled WGS sequence"/>
</dbReference>